<feature type="transmembrane region" description="Helical" evidence="7">
    <location>
        <begin position="113"/>
        <end position="133"/>
    </location>
</feature>
<reference evidence="10" key="1">
    <citation type="journal article" date="2019" name="Int. J. Syst. Evol. Microbiol.">
        <title>The Global Catalogue of Microorganisms (GCM) 10K type strain sequencing project: providing services to taxonomists for standard genome sequencing and annotation.</title>
        <authorList>
            <consortium name="The Broad Institute Genomics Platform"/>
            <consortium name="The Broad Institute Genome Sequencing Center for Infectious Disease"/>
            <person name="Wu L."/>
            <person name="Ma J."/>
        </authorList>
    </citation>
    <scope>NUCLEOTIDE SEQUENCE [LARGE SCALE GENOMIC DNA]</scope>
    <source>
        <strain evidence="10">CCUG 57263</strain>
    </source>
</reference>
<dbReference type="Proteomes" id="UP001597120">
    <property type="component" value="Unassembled WGS sequence"/>
</dbReference>
<dbReference type="PANTHER" id="PTHR43744">
    <property type="entry name" value="ABC TRANSPORTER PERMEASE PROTEIN MG189-RELATED-RELATED"/>
    <property type="match status" value="1"/>
</dbReference>
<name>A0ABW3D6F7_9BACL</name>
<evidence type="ECO:0000256" key="3">
    <source>
        <dbReference type="ARBA" id="ARBA00022475"/>
    </source>
</evidence>
<dbReference type="Pfam" id="PF00528">
    <property type="entry name" value="BPD_transp_1"/>
    <property type="match status" value="1"/>
</dbReference>
<evidence type="ECO:0000256" key="2">
    <source>
        <dbReference type="ARBA" id="ARBA00022448"/>
    </source>
</evidence>
<keyword evidence="5 7" id="KW-1133">Transmembrane helix</keyword>
<feature type="transmembrane region" description="Helical" evidence="7">
    <location>
        <begin position="263"/>
        <end position="283"/>
    </location>
</feature>
<dbReference type="CDD" id="cd06261">
    <property type="entry name" value="TM_PBP2"/>
    <property type="match status" value="1"/>
</dbReference>
<comment type="subcellular location">
    <subcellularLocation>
        <location evidence="1 7">Cell membrane</location>
        <topology evidence="1 7">Multi-pass membrane protein</topology>
    </subcellularLocation>
</comment>
<protein>
    <submittedName>
        <fullName evidence="9">Carbohydrate ABC transporter permease</fullName>
    </submittedName>
</protein>
<feature type="transmembrane region" description="Helical" evidence="7">
    <location>
        <begin position="82"/>
        <end position="101"/>
    </location>
</feature>
<evidence type="ECO:0000256" key="1">
    <source>
        <dbReference type="ARBA" id="ARBA00004651"/>
    </source>
</evidence>
<gene>
    <name evidence="9" type="ORF">ACFQ03_07675</name>
</gene>
<keyword evidence="2 7" id="KW-0813">Transport</keyword>
<proteinExistence type="inferred from homology"/>
<dbReference type="RefSeq" id="WP_144932722.1">
    <property type="nucleotide sequence ID" value="NZ_JBHTIU010000027.1"/>
</dbReference>
<accession>A0ABW3D6F7</accession>
<dbReference type="InterPro" id="IPR000515">
    <property type="entry name" value="MetI-like"/>
</dbReference>
<dbReference type="EMBL" id="JBHTIU010000027">
    <property type="protein sequence ID" value="MFD0869025.1"/>
    <property type="molecule type" value="Genomic_DNA"/>
</dbReference>
<sequence>MNSNRVVESRGDRLFNLINYTILFLFTITILYPLVYIVSASFSSPLAVVSGKVWLWPVDFSLAGYEAVFKHKLIWTGFANSLFYTVVGTVVNVVLTLMAAYPLSRKDFYIRHVIMALFVFTIMFSGGLIPSYLLVKDLGMIDTRWALIFPGALSVMNVIITRTFFQTTIPDELLDAGQLDGCSDFKFLLHVVLPLSGPIIAVLTLFYAVGHWNSFFSALLYLKRQELYPLQLVLRDILIQNEVDAEMMSDVADAAARESLRELLKYSLIVVSTIPVLVIYPFIQRHFVKGIMIGSLKG</sequence>
<dbReference type="PROSITE" id="PS50928">
    <property type="entry name" value="ABC_TM1"/>
    <property type="match status" value="1"/>
</dbReference>
<dbReference type="SUPFAM" id="SSF161098">
    <property type="entry name" value="MetI-like"/>
    <property type="match status" value="1"/>
</dbReference>
<dbReference type="Gene3D" id="1.10.3720.10">
    <property type="entry name" value="MetI-like"/>
    <property type="match status" value="1"/>
</dbReference>
<feature type="transmembrane region" description="Helical" evidence="7">
    <location>
        <begin position="185"/>
        <end position="209"/>
    </location>
</feature>
<keyword evidence="6 7" id="KW-0472">Membrane</keyword>
<comment type="similarity">
    <text evidence="7">Belongs to the binding-protein-dependent transport system permease family.</text>
</comment>
<keyword evidence="10" id="KW-1185">Reference proteome</keyword>
<keyword evidence="3" id="KW-1003">Cell membrane</keyword>
<evidence type="ECO:0000256" key="5">
    <source>
        <dbReference type="ARBA" id="ARBA00022989"/>
    </source>
</evidence>
<dbReference type="PANTHER" id="PTHR43744:SF9">
    <property type="entry name" value="POLYGALACTURONAN_RHAMNOGALACTURONAN TRANSPORT SYSTEM PERMEASE PROTEIN YTCP"/>
    <property type="match status" value="1"/>
</dbReference>
<evidence type="ECO:0000256" key="4">
    <source>
        <dbReference type="ARBA" id="ARBA00022692"/>
    </source>
</evidence>
<dbReference type="InterPro" id="IPR035906">
    <property type="entry name" value="MetI-like_sf"/>
</dbReference>
<comment type="caution">
    <text evidence="9">The sequence shown here is derived from an EMBL/GenBank/DDBJ whole genome shotgun (WGS) entry which is preliminary data.</text>
</comment>
<evidence type="ECO:0000313" key="9">
    <source>
        <dbReference type="EMBL" id="MFD0869025.1"/>
    </source>
</evidence>
<organism evidence="9 10">
    <name type="scientific">Paenibacillus residui</name>
    <dbReference type="NCBI Taxonomy" id="629724"/>
    <lineage>
        <taxon>Bacteria</taxon>
        <taxon>Bacillati</taxon>
        <taxon>Bacillota</taxon>
        <taxon>Bacilli</taxon>
        <taxon>Bacillales</taxon>
        <taxon>Paenibacillaceae</taxon>
        <taxon>Paenibacillus</taxon>
    </lineage>
</organism>
<evidence type="ECO:0000256" key="7">
    <source>
        <dbReference type="RuleBase" id="RU363032"/>
    </source>
</evidence>
<evidence type="ECO:0000256" key="6">
    <source>
        <dbReference type="ARBA" id="ARBA00023136"/>
    </source>
</evidence>
<feature type="domain" description="ABC transmembrane type-1" evidence="8">
    <location>
        <begin position="78"/>
        <end position="281"/>
    </location>
</feature>
<evidence type="ECO:0000313" key="10">
    <source>
        <dbReference type="Proteomes" id="UP001597120"/>
    </source>
</evidence>
<feature type="transmembrane region" description="Helical" evidence="7">
    <location>
        <begin position="145"/>
        <end position="165"/>
    </location>
</feature>
<feature type="transmembrane region" description="Helical" evidence="7">
    <location>
        <begin position="20"/>
        <end position="42"/>
    </location>
</feature>
<evidence type="ECO:0000259" key="8">
    <source>
        <dbReference type="PROSITE" id="PS50928"/>
    </source>
</evidence>
<keyword evidence="4 7" id="KW-0812">Transmembrane</keyword>